<proteinExistence type="predicted"/>
<feature type="signal peptide" evidence="1">
    <location>
        <begin position="1"/>
        <end position="33"/>
    </location>
</feature>
<accession>A0A538SLT1</accession>
<gene>
    <name evidence="2" type="ORF">E6K73_03080</name>
</gene>
<dbReference type="EMBL" id="VBOT01000036">
    <property type="protein sequence ID" value="TMQ52334.1"/>
    <property type="molecule type" value="Genomic_DNA"/>
</dbReference>
<evidence type="ECO:0008006" key="4">
    <source>
        <dbReference type="Google" id="ProtNLM"/>
    </source>
</evidence>
<dbReference type="Proteomes" id="UP000320184">
    <property type="component" value="Unassembled WGS sequence"/>
</dbReference>
<comment type="caution">
    <text evidence="2">The sequence shown here is derived from an EMBL/GenBank/DDBJ whole genome shotgun (WGS) entry which is preliminary data.</text>
</comment>
<keyword evidence="1" id="KW-0732">Signal</keyword>
<protein>
    <recommendedName>
        <fullName evidence="4">Transporter</fullName>
    </recommendedName>
</protein>
<evidence type="ECO:0000256" key="1">
    <source>
        <dbReference type="SAM" id="SignalP"/>
    </source>
</evidence>
<dbReference type="AlphaFoldDB" id="A0A538SLT1"/>
<name>A0A538SLT1_UNCEI</name>
<sequence length="255" mass="27327">MNRPRARKCRRPRRSVLGGWSILVLFVASSARAQGSGLQDVAGDRRLGAEVSLRYIFEDAGSWRNLLPEVALSGRTGLGKDPLRTGRLLPHFGLGAGGIGKLENREDLARSLLLPGTLSLTLGVARAWTHSPGTRLVGPDVSLAAKVVPWRADTTVYRAGISGGLGVSSNQVFDAWIRLTRAVNAIGVGDRRRVLTALGGPGLWASDVSATAGFHSRRGDMGVFGTFGAYLFDSKFHVPPGARRVYALGVRKEFE</sequence>
<evidence type="ECO:0000313" key="2">
    <source>
        <dbReference type="EMBL" id="TMQ52334.1"/>
    </source>
</evidence>
<feature type="chain" id="PRO_5021718859" description="Transporter" evidence="1">
    <location>
        <begin position="34"/>
        <end position="255"/>
    </location>
</feature>
<reference evidence="2 3" key="1">
    <citation type="journal article" date="2019" name="Nat. Microbiol.">
        <title>Mediterranean grassland soil C-N compound turnover is dependent on rainfall and depth, and is mediated by genomically divergent microorganisms.</title>
        <authorList>
            <person name="Diamond S."/>
            <person name="Andeer P.F."/>
            <person name="Li Z."/>
            <person name="Crits-Christoph A."/>
            <person name="Burstein D."/>
            <person name="Anantharaman K."/>
            <person name="Lane K.R."/>
            <person name="Thomas B.C."/>
            <person name="Pan C."/>
            <person name="Northen T.R."/>
            <person name="Banfield J.F."/>
        </authorList>
    </citation>
    <scope>NUCLEOTIDE SEQUENCE [LARGE SCALE GENOMIC DNA]</scope>
    <source>
        <strain evidence="2">WS_3</strain>
    </source>
</reference>
<organism evidence="2 3">
    <name type="scientific">Eiseniibacteriota bacterium</name>
    <dbReference type="NCBI Taxonomy" id="2212470"/>
    <lineage>
        <taxon>Bacteria</taxon>
        <taxon>Candidatus Eiseniibacteriota</taxon>
    </lineage>
</organism>
<evidence type="ECO:0000313" key="3">
    <source>
        <dbReference type="Proteomes" id="UP000320184"/>
    </source>
</evidence>